<accession>A0A1Q8ERD0</accession>
<evidence type="ECO:0000313" key="5">
    <source>
        <dbReference type="EMBL" id="OLF54343.1"/>
    </source>
</evidence>
<dbReference type="Pfam" id="PF12833">
    <property type="entry name" value="HTH_18"/>
    <property type="match status" value="1"/>
</dbReference>
<dbReference type="Pfam" id="PF12625">
    <property type="entry name" value="Arabinose_bd"/>
    <property type="match status" value="1"/>
</dbReference>
<sequence length="333" mass="37973">MDSIRGTAFLQYGELLAVRGASMREYLTPHRIDLGVVGNYERTCSYKSLVQIFEGSAHALHMPEFGMELASRQRTMLLGPLHYLAQSAPTVGDALVAVIRYMYVYSQSIHFSLERRHGQVLLCFKNALACNMATPQIVEKSVLQASLLIGELLSGPFQPKAVLFRHPPQASKVIYQNYFNCPVLFLQEHNVLVLNAEDLQRPCMQFDPVLHDIMRFYLEANCSADRSLHDQVAQKIQMLLPRQRCSLDQVAATLGLHPRTLQRHLAEDGIEFEQLVDRTRRQQARQLLTQTALSVAQIGQELGYRRTTSFCRAHLRWFGCTPLEHRLQPITNR</sequence>
<dbReference type="InterPro" id="IPR018060">
    <property type="entry name" value="HTH_AraC"/>
</dbReference>
<dbReference type="GO" id="GO:0003700">
    <property type="term" value="F:DNA-binding transcription factor activity"/>
    <property type="evidence" value="ECO:0007669"/>
    <property type="project" value="InterPro"/>
</dbReference>
<organism evidence="5 6">
    <name type="scientific">Pseudomonas chlororaphis</name>
    <dbReference type="NCBI Taxonomy" id="587753"/>
    <lineage>
        <taxon>Bacteria</taxon>
        <taxon>Pseudomonadati</taxon>
        <taxon>Pseudomonadota</taxon>
        <taxon>Gammaproteobacteria</taxon>
        <taxon>Pseudomonadales</taxon>
        <taxon>Pseudomonadaceae</taxon>
        <taxon>Pseudomonas</taxon>
    </lineage>
</organism>
<evidence type="ECO:0000313" key="6">
    <source>
        <dbReference type="Proteomes" id="UP000185578"/>
    </source>
</evidence>
<comment type="caution">
    <text evidence="5">The sequence shown here is derived from an EMBL/GenBank/DDBJ whole genome shotgun (WGS) entry which is preliminary data.</text>
</comment>
<keyword evidence="2" id="KW-0238">DNA-binding</keyword>
<dbReference type="SUPFAM" id="SSF46689">
    <property type="entry name" value="Homeodomain-like"/>
    <property type="match status" value="1"/>
</dbReference>
<dbReference type="GO" id="GO:0000976">
    <property type="term" value="F:transcription cis-regulatory region binding"/>
    <property type="evidence" value="ECO:0007669"/>
    <property type="project" value="TreeGrafter"/>
</dbReference>
<dbReference type="InterPro" id="IPR032687">
    <property type="entry name" value="AraC-type_N"/>
</dbReference>
<evidence type="ECO:0000259" key="4">
    <source>
        <dbReference type="PROSITE" id="PS01124"/>
    </source>
</evidence>
<keyword evidence="1" id="KW-0805">Transcription regulation</keyword>
<feature type="domain" description="HTH araC/xylS-type" evidence="4">
    <location>
        <begin position="230"/>
        <end position="328"/>
    </location>
</feature>
<proteinExistence type="predicted"/>
<dbReference type="PANTHER" id="PTHR47894:SF4">
    <property type="entry name" value="HTH-TYPE TRANSCRIPTIONAL REGULATOR GADX"/>
    <property type="match status" value="1"/>
</dbReference>
<evidence type="ECO:0000256" key="2">
    <source>
        <dbReference type="ARBA" id="ARBA00023125"/>
    </source>
</evidence>
<name>A0A1Q8ERD0_9PSED</name>
<keyword evidence="3" id="KW-0804">Transcription</keyword>
<gene>
    <name evidence="5" type="ORF">BTN82_14575</name>
</gene>
<dbReference type="SMART" id="SM00342">
    <property type="entry name" value="HTH_ARAC"/>
    <property type="match status" value="1"/>
</dbReference>
<reference evidence="5 6" key="1">
    <citation type="submission" date="2016-12" db="EMBL/GenBank/DDBJ databases">
        <authorList>
            <person name="Song W.-J."/>
            <person name="Kurnit D.M."/>
        </authorList>
    </citation>
    <scope>NUCLEOTIDE SEQUENCE [LARGE SCALE GENOMIC DNA]</scope>
    <source>
        <strain evidence="5 6">PCL1601</strain>
    </source>
</reference>
<evidence type="ECO:0000256" key="1">
    <source>
        <dbReference type="ARBA" id="ARBA00023015"/>
    </source>
</evidence>
<dbReference type="Proteomes" id="UP000185578">
    <property type="component" value="Unassembled WGS sequence"/>
</dbReference>
<evidence type="ECO:0000256" key="3">
    <source>
        <dbReference type="ARBA" id="ARBA00023163"/>
    </source>
</evidence>
<dbReference type="Gene3D" id="1.10.10.60">
    <property type="entry name" value="Homeodomain-like"/>
    <property type="match status" value="1"/>
</dbReference>
<dbReference type="AlphaFoldDB" id="A0A1Q8ERD0"/>
<dbReference type="InterPro" id="IPR009057">
    <property type="entry name" value="Homeodomain-like_sf"/>
</dbReference>
<dbReference type="EMBL" id="MSCT01000010">
    <property type="protein sequence ID" value="OLF54343.1"/>
    <property type="molecule type" value="Genomic_DNA"/>
</dbReference>
<dbReference type="PANTHER" id="PTHR47894">
    <property type="entry name" value="HTH-TYPE TRANSCRIPTIONAL REGULATOR GADX"/>
    <property type="match status" value="1"/>
</dbReference>
<dbReference type="PROSITE" id="PS01124">
    <property type="entry name" value="HTH_ARAC_FAMILY_2"/>
    <property type="match status" value="1"/>
</dbReference>
<dbReference type="GO" id="GO:0005829">
    <property type="term" value="C:cytosol"/>
    <property type="evidence" value="ECO:0007669"/>
    <property type="project" value="TreeGrafter"/>
</dbReference>
<protein>
    <submittedName>
        <fullName evidence="5">AraC family transcriptional regulator</fullName>
    </submittedName>
</protein>